<dbReference type="PROSITE" id="PS50297">
    <property type="entry name" value="ANK_REP_REGION"/>
    <property type="match status" value="2"/>
</dbReference>
<gene>
    <name evidence="4" type="ORF">PENPOL_c001G08641</name>
</gene>
<dbReference type="PANTHER" id="PTHR24198">
    <property type="entry name" value="ANKYRIN REPEAT AND PROTEIN KINASE DOMAIN-CONTAINING PROTEIN"/>
    <property type="match status" value="1"/>
</dbReference>
<dbReference type="Pfam" id="PF12796">
    <property type="entry name" value="Ank_2"/>
    <property type="match status" value="2"/>
</dbReference>
<reference evidence="5" key="1">
    <citation type="journal article" date="2017" name="Nat. Microbiol.">
        <title>Global analysis of biosynthetic gene clusters reveals vast potential of secondary metabolite production in Penicillium species.</title>
        <authorList>
            <person name="Nielsen J.C."/>
            <person name="Grijseels S."/>
            <person name="Prigent S."/>
            <person name="Ji B."/>
            <person name="Dainat J."/>
            <person name="Nielsen K.F."/>
            <person name="Frisvad J.C."/>
            <person name="Workman M."/>
            <person name="Nielsen J."/>
        </authorList>
    </citation>
    <scope>NUCLEOTIDE SEQUENCE [LARGE SCALE GENOMIC DNA]</scope>
    <source>
        <strain evidence="5">IBT 4502</strain>
    </source>
</reference>
<dbReference type="InterPro" id="IPR036770">
    <property type="entry name" value="Ankyrin_rpt-contain_sf"/>
</dbReference>
<accession>A0A1V6P244</accession>
<evidence type="ECO:0000313" key="5">
    <source>
        <dbReference type="Proteomes" id="UP000191408"/>
    </source>
</evidence>
<dbReference type="EMBL" id="MDYM01000001">
    <property type="protein sequence ID" value="OQD71041.1"/>
    <property type="molecule type" value="Genomic_DNA"/>
</dbReference>
<evidence type="ECO:0000256" key="1">
    <source>
        <dbReference type="ARBA" id="ARBA00022737"/>
    </source>
</evidence>
<evidence type="ECO:0000256" key="2">
    <source>
        <dbReference type="ARBA" id="ARBA00023043"/>
    </source>
</evidence>
<dbReference type="SUPFAM" id="SSF48403">
    <property type="entry name" value="Ankyrin repeat"/>
    <property type="match status" value="2"/>
</dbReference>
<keyword evidence="5" id="KW-1185">Reference proteome</keyword>
<dbReference type="Proteomes" id="UP000191408">
    <property type="component" value="Unassembled WGS sequence"/>
</dbReference>
<dbReference type="Pfam" id="PF00023">
    <property type="entry name" value="Ank"/>
    <property type="match status" value="1"/>
</dbReference>
<protein>
    <submittedName>
        <fullName evidence="4">Uncharacterized protein</fullName>
    </submittedName>
</protein>
<evidence type="ECO:0000313" key="4">
    <source>
        <dbReference type="EMBL" id="OQD71041.1"/>
    </source>
</evidence>
<comment type="caution">
    <text evidence="4">The sequence shown here is derived from an EMBL/GenBank/DDBJ whole genome shotgun (WGS) entry which is preliminary data.</text>
</comment>
<keyword evidence="2 3" id="KW-0040">ANK repeat</keyword>
<dbReference type="STRING" id="60169.A0A1V6P244"/>
<dbReference type="PANTHER" id="PTHR24198:SF165">
    <property type="entry name" value="ANKYRIN REPEAT-CONTAINING PROTEIN-RELATED"/>
    <property type="match status" value="1"/>
</dbReference>
<dbReference type="AlphaFoldDB" id="A0A1V6P244"/>
<name>A0A1V6P244_PENPO</name>
<dbReference type="SMART" id="SM00248">
    <property type="entry name" value="ANK"/>
    <property type="match status" value="6"/>
</dbReference>
<dbReference type="PROSITE" id="PS50088">
    <property type="entry name" value="ANK_REPEAT"/>
    <property type="match status" value="2"/>
</dbReference>
<proteinExistence type="predicted"/>
<evidence type="ECO:0000256" key="3">
    <source>
        <dbReference type="PROSITE-ProRule" id="PRU00023"/>
    </source>
</evidence>
<feature type="repeat" description="ANK" evidence="3">
    <location>
        <begin position="326"/>
        <end position="353"/>
    </location>
</feature>
<dbReference type="InterPro" id="IPR002110">
    <property type="entry name" value="Ankyrin_rpt"/>
</dbReference>
<feature type="repeat" description="ANK" evidence="3">
    <location>
        <begin position="461"/>
        <end position="493"/>
    </location>
</feature>
<dbReference type="OrthoDB" id="20872at2759"/>
<keyword evidence="1" id="KW-0677">Repeat</keyword>
<sequence>MATSNIASLPKLPKEAIRLARLLEAFFQTEKKWDSLLHPEQRVLITFIAQNYDTESTPTRSATRLDNNLACHPMIWTRKEHRVEKAIQKTVDLASPLLERSLRSQLGAKSILDLPVELVWLVERELSDNEVYNLCQANHGLYDMLSGRLCWRGMQDQRAFEQSLRRNKKESFIKAIEALSNVPETVPWNAAPLYHMVNNRNVEWIQSLVSKDGLLGCALRALIQGTLRHIRRRIWSGYDSDDWRSAENCLKWGTDPNYRFEDGSSWICDAIKSSTGTYRGWGQDVSREKQERSYRYVKLLLAHGADPNSMESLGSGESRSEMVPVLHVACLYDQPKIVQALLEAGADLNAKDARGHTPLYTAATCRSNITAALEFAKKVVRMPDEVDINSQDSQGRTPLWGSVAINQYDMTRLLLAQERVDPNLGPTDNFPLLLAVRLNRQLTVEHLLESKRLDVNKQTSTGQTALLEAIDVGNQEVIKMLARAGANPDIGMSKGKTARQHMLAAGIRVKWKTRSL</sequence>
<dbReference type="Gene3D" id="1.25.40.20">
    <property type="entry name" value="Ankyrin repeat-containing domain"/>
    <property type="match status" value="2"/>
</dbReference>
<organism evidence="4 5">
    <name type="scientific">Penicillium polonicum</name>
    <dbReference type="NCBI Taxonomy" id="60169"/>
    <lineage>
        <taxon>Eukaryota</taxon>
        <taxon>Fungi</taxon>
        <taxon>Dikarya</taxon>
        <taxon>Ascomycota</taxon>
        <taxon>Pezizomycotina</taxon>
        <taxon>Eurotiomycetes</taxon>
        <taxon>Eurotiomycetidae</taxon>
        <taxon>Eurotiales</taxon>
        <taxon>Aspergillaceae</taxon>
        <taxon>Penicillium</taxon>
    </lineage>
</organism>